<dbReference type="Gene3D" id="3.40.50.720">
    <property type="entry name" value="NAD(P)-binding Rossmann-like Domain"/>
    <property type="match status" value="1"/>
</dbReference>
<dbReference type="InterPro" id="IPR050838">
    <property type="entry name" value="Ketopantoate_reductase"/>
</dbReference>
<evidence type="ECO:0000256" key="11">
    <source>
        <dbReference type="SAM" id="Phobius"/>
    </source>
</evidence>
<evidence type="ECO:0000256" key="7">
    <source>
        <dbReference type="ARBA" id="ARBA00023002"/>
    </source>
</evidence>
<dbReference type="AlphaFoldDB" id="A0A9X2JU50"/>
<keyword evidence="11" id="KW-1133">Transmembrane helix</keyword>
<dbReference type="PANTHER" id="PTHR43765:SF2">
    <property type="entry name" value="2-DEHYDROPANTOATE 2-REDUCTASE"/>
    <property type="match status" value="1"/>
</dbReference>
<name>A0A9X2JU50_9GAMM</name>
<comment type="similarity">
    <text evidence="2 10">Belongs to the ketopantoate reductase family.</text>
</comment>
<evidence type="ECO:0000313" key="15">
    <source>
        <dbReference type="Proteomes" id="UP001139474"/>
    </source>
</evidence>
<dbReference type="InterPro" id="IPR003710">
    <property type="entry name" value="ApbA"/>
</dbReference>
<dbReference type="GO" id="GO:0005737">
    <property type="term" value="C:cytoplasm"/>
    <property type="evidence" value="ECO:0007669"/>
    <property type="project" value="TreeGrafter"/>
</dbReference>
<dbReference type="GO" id="GO:0015940">
    <property type="term" value="P:pantothenate biosynthetic process"/>
    <property type="evidence" value="ECO:0007669"/>
    <property type="project" value="UniProtKB-KW"/>
</dbReference>
<protein>
    <recommendedName>
        <fullName evidence="4 10">2-dehydropantoate 2-reductase</fullName>
        <ecNumber evidence="3 10">1.1.1.169</ecNumber>
    </recommendedName>
    <alternativeName>
        <fullName evidence="8 10">Ketopantoate reductase</fullName>
    </alternativeName>
</protein>
<dbReference type="Proteomes" id="UP001139474">
    <property type="component" value="Unassembled WGS sequence"/>
</dbReference>
<evidence type="ECO:0000256" key="1">
    <source>
        <dbReference type="ARBA" id="ARBA00004994"/>
    </source>
</evidence>
<keyword evidence="11" id="KW-0812">Transmembrane</keyword>
<dbReference type="PANTHER" id="PTHR43765">
    <property type="entry name" value="2-DEHYDROPANTOATE 2-REDUCTASE-RELATED"/>
    <property type="match status" value="1"/>
</dbReference>
<dbReference type="RefSeq" id="WP_253620418.1">
    <property type="nucleotide sequence ID" value="NZ_JAMZDE010000008.1"/>
</dbReference>
<dbReference type="InterPro" id="IPR013332">
    <property type="entry name" value="KPR_N"/>
</dbReference>
<dbReference type="NCBIfam" id="TIGR00745">
    <property type="entry name" value="apbA_panE"/>
    <property type="match status" value="1"/>
</dbReference>
<keyword evidence="11" id="KW-0472">Membrane</keyword>
<dbReference type="Pfam" id="PF02558">
    <property type="entry name" value="ApbA"/>
    <property type="match status" value="1"/>
</dbReference>
<keyword evidence="7 10" id="KW-0560">Oxidoreductase</keyword>
<dbReference type="GO" id="GO:0050661">
    <property type="term" value="F:NADP binding"/>
    <property type="evidence" value="ECO:0007669"/>
    <property type="project" value="TreeGrafter"/>
</dbReference>
<dbReference type="Pfam" id="PF08546">
    <property type="entry name" value="ApbA_C"/>
    <property type="match status" value="1"/>
</dbReference>
<feature type="transmembrane region" description="Helical" evidence="11">
    <location>
        <begin position="6"/>
        <end position="25"/>
    </location>
</feature>
<comment type="catalytic activity">
    <reaction evidence="9 10">
        <text>(R)-pantoate + NADP(+) = 2-dehydropantoate + NADPH + H(+)</text>
        <dbReference type="Rhea" id="RHEA:16233"/>
        <dbReference type="ChEBI" id="CHEBI:11561"/>
        <dbReference type="ChEBI" id="CHEBI:15378"/>
        <dbReference type="ChEBI" id="CHEBI:15980"/>
        <dbReference type="ChEBI" id="CHEBI:57783"/>
        <dbReference type="ChEBI" id="CHEBI:58349"/>
        <dbReference type="EC" id="1.1.1.169"/>
    </reaction>
</comment>
<keyword evidence="15" id="KW-1185">Reference proteome</keyword>
<evidence type="ECO:0000256" key="2">
    <source>
        <dbReference type="ARBA" id="ARBA00007870"/>
    </source>
</evidence>
<proteinExistence type="inferred from homology"/>
<evidence type="ECO:0000256" key="9">
    <source>
        <dbReference type="ARBA" id="ARBA00048793"/>
    </source>
</evidence>
<dbReference type="SUPFAM" id="SSF48179">
    <property type="entry name" value="6-phosphogluconate dehydrogenase C-terminal domain-like"/>
    <property type="match status" value="1"/>
</dbReference>
<dbReference type="EC" id="1.1.1.169" evidence="3 10"/>
<dbReference type="SUPFAM" id="SSF51735">
    <property type="entry name" value="NAD(P)-binding Rossmann-fold domains"/>
    <property type="match status" value="1"/>
</dbReference>
<keyword evidence="5 10" id="KW-0566">Pantothenate biosynthesis</keyword>
<comment type="caution">
    <text evidence="14">The sequence shown here is derived from an EMBL/GenBank/DDBJ whole genome shotgun (WGS) entry which is preliminary data.</text>
</comment>
<feature type="domain" description="Ketopantoate reductase C-terminal" evidence="13">
    <location>
        <begin position="180"/>
        <end position="300"/>
    </location>
</feature>
<evidence type="ECO:0000259" key="12">
    <source>
        <dbReference type="Pfam" id="PF02558"/>
    </source>
</evidence>
<evidence type="ECO:0000256" key="10">
    <source>
        <dbReference type="RuleBase" id="RU362068"/>
    </source>
</evidence>
<evidence type="ECO:0000256" key="8">
    <source>
        <dbReference type="ARBA" id="ARBA00032024"/>
    </source>
</evidence>
<dbReference type="InterPro" id="IPR008927">
    <property type="entry name" value="6-PGluconate_DH-like_C_sf"/>
</dbReference>
<keyword evidence="6 10" id="KW-0521">NADP</keyword>
<accession>A0A9X2JU50</accession>
<evidence type="ECO:0000256" key="4">
    <source>
        <dbReference type="ARBA" id="ARBA00019465"/>
    </source>
</evidence>
<comment type="function">
    <text evidence="10">Catalyzes the NADPH-dependent reduction of ketopantoate into pantoic acid.</text>
</comment>
<dbReference type="EMBL" id="JAMZDE010000008">
    <property type="protein sequence ID" value="MCP1340605.1"/>
    <property type="molecule type" value="Genomic_DNA"/>
</dbReference>
<gene>
    <name evidence="14" type="ORF">NJR55_13550</name>
</gene>
<organism evidence="14 15">
    <name type="scientific">Idiomarina rhizosphaerae</name>
    <dbReference type="NCBI Taxonomy" id="2961572"/>
    <lineage>
        <taxon>Bacteria</taxon>
        <taxon>Pseudomonadati</taxon>
        <taxon>Pseudomonadota</taxon>
        <taxon>Gammaproteobacteria</taxon>
        <taxon>Alteromonadales</taxon>
        <taxon>Idiomarinaceae</taxon>
        <taxon>Idiomarina</taxon>
    </lineage>
</organism>
<evidence type="ECO:0000256" key="3">
    <source>
        <dbReference type="ARBA" id="ARBA00013014"/>
    </source>
</evidence>
<dbReference type="InterPro" id="IPR013328">
    <property type="entry name" value="6PGD_dom2"/>
</dbReference>
<dbReference type="InterPro" id="IPR036291">
    <property type="entry name" value="NAD(P)-bd_dom_sf"/>
</dbReference>
<dbReference type="GO" id="GO:0008677">
    <property type="term" value="F:2-dehydropantoate 2-reductase activity"/>
    <property type="evidence" value="ECO:0007669"/>
    <property type="project" value="UniProtKB-EC"/>
</dbReference>
<evidence type="ECO:0000256" key="6">
    <source>
        <dbReference type="ARBA" id="ARBA00022857"/>
    </source>
</evidence>
<feature type="domain" description="Ketopantoate reductase N-terminal" evidence="12">
    <location>
        <begin position="8"/>
        <end position="149"/>
    </location>
</feature>
<evidence type="ECO:0000313" key="14">
    <source>
        <dbReference type="EMBL" id="MCP1340605.1"/>
    </source>
</evidence>
<comment type="pathway">
    <text evidence="1 10">Cofactor biosynthesis; (R)-pantothenate biosynthesis; (R)-pantoate from 3-methyl-2-oxobutanoate: step 2/2.</text>
</comment>
<dbReference type="InterPro" id="IPR013752">
    <property type="entry name" value="KPA_reductase"/>
</dbReference>
<dbReference type="Gene3D" id="1.10.1040.10">
    <property type="entry name" value="N-(1-d-carboxylethyl)-l-norvaline Dehydrogenase, domain 2"/>
    <property type="match status" value="1"/>
</dbReference>
<evidence type="ECO:0000259" key="13">
    <source>
        <dbReference type="Pfam" id="PF08546"/>
    </source>
</evidence>
<evidence type="ECO:0000256" key="5">
    <source>
        <dbReference type="ARBA" id="ARBA00022655"/>
    </source>
</evidence>
<sequence length="305" mass="33780">MTKANLNWVVLGPGAIGGIIAGALLEHGQSVSVLPRKNRTREINWQVTHKQFIADYSAPVITQPLAENTVFVIAVKAFDVIQALQRITTLDGFNYNMPIVISHNGMVELPEPLKELNLHPLVTTHGAVRSSNENGDLCIEHRGAGRSWLEIGPQGRNQRTEFAPGSVLQQAFPPLILEQDLSQRRWLKFVINCIINPLTAVHQCANGELLNRNWQAQVYSLVAEAVAVAKSQNVSLTTEECYREVLLVAKETALNHSSMLQDVKQQRPTEIQQLTGYLINAGKTAGVATPTHQQLLNEFQQRYSG</sequence>
<reference evidence="14" key="1">
    <citation type="submission" date="2022-06" db="EMBL/GenBank/DDBJ databases">
        <title>Idiomarina rhizosphaerae M1R2S28.</title>
        <authorList>
            <person name="Sun J.-Q."/>
            <person name="Li L.-F."/>
        </authorList>
    </citation>
    <scope>NUCLEOTIDE SEQUENCE</scope>
    <source>
        <strain evidence="14">M1R2S28</strain>
    </source>
</reference>